<gene>
    <name evidence="3" type="ORF">SAMN05216377_11022</name>
</gene>
<dbReference type="RefSeq" id="WP_093085638.1">
    <property type="nucleotide sequence ID" value="NZ_FNBE01000010.1"/>
</dbReference>
<dbReference type="Proteomes" id="UP000198967">
    <property type="component" value="Unassembled WGS sequence"/>
</dbReference>
<dbReference type="PANTHER" id="PTHR37828:SF1">
    <property type="entry name" value="YCII-RELATED DOMAIN-CONTAINING PROTEIN"/>
    <property type="match status" value="1"/>
</dbReference>
<reference evidence="3 4" key="1">
    <citation type="submission" date="2016-10" db="EMBL/GenBank/DDBJ databases">
        <authorList>
            <person name="de Groot N.N."/>
        </authorList>
    </citation>
    <scope>NUCLEOTIDE SEQUENCE [LARGE SCALE GENOMIC DNA]</scope>
    <source>
        <strain evidence="3 4">CGMCC 4.3143</strain>
    </source>
</reference>
<accession>A0A1G7SL23</accession>
<sequence>MGIYAVTYTYGPDTDVARDAHRPRHKDFLADLHEAGTLRASGPLADGTGALLLLEAESDAQVEHLLDGDPFRQEGLIGERTVRGWSIVFGGLR</sequence>
<dbReference type="SUPFAM" id="SSF54909">
    <property type="entry name" value="Dimeric alpha+beta barrel"/>
    <property type="match status" value="1"/>
</dbReference>
<evidence type="ECO:0000313" key="4">
    <source>
        <dbReference type="Proteomes" id="UP000198967"/>
    </source>
</evidence>
<dbReference type="STRING" id="366584.SAMN05216377_11022"/>
<evidence type="ECO:0000313" key="3">
    <source>
        <dbReference type="EMBL" id="SDG23723.1"/>
    </source>
</evidence>
<name>A0A1G7SL23_PSEOR</name>
<organism evidence="3 4">
    <name type="scientific">Pseudonocardia oroxyli</name>
    <dbReference type="NCBI Taxonomy" id="366584"/>
    <lineage>
        <taxon>Bacteria</taxon>
        <taxon>Bacillati</taxon>
        <taxon>Actinomycetota</taxon>
        <taxon>Actinomycetes</taxon>
        <taxon>Pseudonocardiales</taxon>
        <taxon>Pseudonocardiaceae</taxon>
        <taxon>Pseudonocardia</taxon>
    </lineage>
</organism>
<dbReference type="AlphaFoldDB" id="A0A1G7SL23"/>
<evidence type="ECO:0000256" key="1">
    <source>
        <dbReference type="ARBA" id="ARBA00007689"/>
    </source>
</evidence>
<dbReference type="EMBL" id="FNBE01000010">
    <property type="protein sequence ID" value="SDG23723.1"/>
    <property type="molecule type" value="Genomic_DNA"/>
</dbReference>
<dbReference type="InterPro" id="IPR011008">
    <property type="entry name" value="Dimeric_a/b-barrel"/>
</dbReference>
<dbReference type="PANTHER" id="PTHR37828">
    <property type="entry name" value="GSR2449 PROTEIN"/>
    <property type="match status" value="1"/>
</dbReference>
<dbReference type="Gene3D" id="3.30.70.1060">
    <property type="entry name" value="Dimeric alpha+beta barrel"/>
    <property type="match status" value="1"/>
</dbReference>
<keyword evidence="4" id="KW-1185">Reference proteome</keyword>
<evidence type="ECO:0000259" key="2">
    <source>
        <dbReference type="Pfam" id="PF03795"/>
    </source>
</evidence>
<feature type="domain" description="YCII-related" evidence="2">
    <location>
        <begin position="4"/>
        <end position="85"/>
    </location>
</feature>
<proteinExistence type="inferred from homology"/>
<comment type="similarity">
    <text evidence="1">Belongs to the YciI family.</text>
</comment>
<dbReference type="OrthoDB" id="8968203at2"/>
<dbReference type="InterPro" id="IPR005545">
    <property type="entry name" value="YCII"/>
</dbReference>
<dbReference type="Pfam" id="PF03795">
    <property type="entry name" value="YCII"/>
    <property type="match status" value="1"/>
</dbReference>
<protein>
    <recommendedName>
        <fullName evidence="2">YCII-related domain-containing protein</fullName>
    </recommendedName>
</protein>